<dbReference type="SUPFAM" id="SSF55874">
    <property type="entry name" value="ATPase domain of HSP90 chaperone/DNA topoisomerase II/histidine kinase"/>
    <property type="match status" value="1"/>
</dbReference>
<dbReference type="Pfam" id="PF00672">
    <property type="entry name" value="HAMP"/>
    <property type="match status" value="1"/>
</dbReference>
<dbReference type="RefSeq" id="WP_114297267.1">
    <property type="nucleotide sequence ID" value="NZ_QPJT01000007.1"/>
</dbReference>
<dbReference type="SMART" id="SM00304">
    <property type="entry name" value="HAMP"/>
    <property type="match status" value="1"/>
</dbReference>
<keyword evidence="8" id="KW-0067">ATP-binding</keyword>
<evidence type="ECO:0000256" key="3">
    <source>
        <dbReference type="ARBA" id="ARBA00022553"/>
    </source>
</evidence>
<dbReference type="EMBL" id="QPJT01000007">
    <property type="protein sequence ID" value="RCX17552.1"/>
    <property type="molecule type" value="Genomic_DNA"/>
</dbReference>
<dbReference type="PROSITE" id="PS50885">
    <property type="entry name" value="HAMP"/>
    <property type="match status" value="1"/>
</dbReference>
<evidence type="ECO:0000256" key="8">
    <source>
        <dbReference type="ARBA" id="ARBA00022840"/>
    </source>
</evidence>
<comment type="subcellular location">
    <subcellularLocation>
        <location evidence="1">Cell membrane</location>
        <topology evidence="1">Multi-pass membrane protein</topology>
    </subcellularLocation>
</comment>
<evidence type="ECO:0000256" key="9">
    <source>
        <dbReference type="ARBA" id="ARBA00022989"/>
    </source>
</evidence>
<dbReference type="GO" id="GO:0005886">
    <property type="term" value="C:plasma membrane"/>
    <property type="evidence" value="ECO:0007669"/>
    <property type="project" value="UniProtKB-SubCell"/>
</dbReference>
<accession>A0A369B7P6</accession>
<feature type="transmembrane region" description="Helical" evidence="12">
    <location>
        <begin position="297"/>
        <end position="321"/>
    </location>
</feature>
<dbReference type="CDD" id="cd06225">
    <property type="entry name" value="HAMP"/>
    <property type="match status" value="1"/>
</dbReference>
<keyword evidence="2" id="KW-1003">Cell membrane</keyword>
<feature type="domain" description="HAMP" evidence="13">
    <location>
        <begin position="318"/>
        <end position="370"/>
    </location>
</feature>
<dbReference type="Gene3D" id="6.10.340.10">
    <property type="match status" value="1"/>
</dbReference>
<keyword evidence="15" id="KW-1185">Reference proteome</keyword>
<evidence type="ECO:0000256" key="4">
    <source>
        <dbReference type="ARBA" id="ARBA00022679"/>
    </source>
</evidence>
<reference evidence="14 15" key="1">
    <citation type="submission" date="2018-07" db="EMBL/GenBank/DDBJ databases">
        <title>Genomic Encyclopedia of Type Strains, Phase IV (KMG-IV): sequencing the most valuable type-strain genomes for metagenomic binning, comparative biology and taxonomic classification.</title>
        <authorList>
            <person name="Goeker M."/>
        </authorList>
    </citation>
    <scope>NUCLEOTIDE SEQUENCE [LARGE SCALE GENOMIC DNA]</scope>
    <source>
        <strain evidence="14 15">DSM 27016</strain>
    </source>
</reference>
<dbReference type="SUPFAM" id="SSF158472">
    <property type="entry name" value="HAMP domain-like"/>
    <property type="match status" value="1"/>
</dbReference>
<dbReference type="GO" id="GO:0000155">
    <property type="term" value="F:phosphorelay sensor kinase activity"/>
    <property type="evidence" value="ECO:0007669"/>
    <property type="project" value="InterPro"/>
</dbReference>
<evidence type="ECO:0000256" key="6">
    <source>
        <dbReference type="ARBA" id="ARBA00022741"/>
    </source>
</evidence>
<evidence type="ECO:0000256" key="1">
    <source>
        <dbReference type="ARBA" id="ARBA00004651"/>
    </source>
</evidence>
<dbReference type="AlphaFoldDB" id="A0A369B7P6"/>
<keyword evidence="4" id="KW-0808">Transferase</keyword>
<dbReference type="InterPro" id="IPR050640">
    <property type="entry name" value="Bact_2-comp_sensor_kinase"/>
</dbReference>
<comment type="caution">
    <text evidence="14">The sequence shown here is derived from an EMBL/GenBank/DDBJ whole genome shotgun (WGS) entry which is preliminary data.</text>
</comment>
<dbReference type="PANTHER" id="PTHR34220:SF11">
    <property type="entry name" value="SENSOR PROTEIN KINASE HPTS"/>
    <property type="match status" value="1"/>
</dbReference>
<keyword evidence="3" id="KW-0597">Phosphoprotein</keyword>
<sequence>MNNRVKRAFKVYKNLSIKKKLLLILNIQIIVPLVLIGFMSYKICSDIIKEKSIEYSQDILSMIQLRFKDYSRNLSVISQDLRYDKRIYDILIRDSINNDPIDDYENADTVTNVLKKVVQSRDEIQSISFLSFTGKNYYFDNNSKKSSIKDIAPYPEISVRAREGKGSVVWYLDCVGKRVENIYLARTIYDQDTFTSEIGLMVILVKKEFLETVYHDLETKNLQNIAIISGNNDLIVSKTSNNEYLAELDLEGKESPWIDKNAGALISHVQIEDPQWKAVTYISLKVLNEEINLLRTWIILVIILSISILSILSIIIALDFINPINRLVKGMGKVQEGQSNVHVEVDREDELGFLGKAFNKMAQEIHHLVNGIYREQITRKEAEIKALQSQINPHFLFNTLESINWMAQLNNVPEISETVSDLSALMEASIGRDDRLITLEDEFSYADKYISLLKRRFEDRIELVKNIDSQVLGIKIPRLLIQPLIENAAYHGVEMCREKGIINLNAYIEGENLVIEVKDNGMGIEKDELEQLNEKLSMDNNTYFKTIASKKNKSIGIENVNRRIKLFYGENYGLEIVSRKGVCTVVIVRIPMQHNQTREGYYVQGANSR</sequence>
<dbReference type="PANTHER" id="PTHR34220">
    <property type="entry name" value="SENSOR HISTIDINE KINASE YPDA"/>
    <property type="match status" value="1"/>
</dbReference>
<keyword evidence="5 12" id="KW-0812">Transmembrane</keyword>
<evidence type="ECO:0000256" key="5">
    <source>
        <dbReference type="ARBA" id="ARBA00022692"/>
    </source>
</evidence>
<dbReference type="GO" id="GO:0005524">
    <property type="term" value="F:ATP binding"/>
    <property type="evidence" value="ECO:0007669"/>
    <property type="project" value="UniProtKB-KW"/>
</dbReference>
<organism evidence="14 15">
    <name type="scientific">Anaerobacterium chartisolvens</name>
    <dbReference type="NCBI Taxonomy" id="1297424"/>
    <lineage>
        <taxon>Bacteria</taxon>
        <taxon>Bacillati</taxon>
        <taxon>Bacillota</taxon>
        <taxon>Clostridia</taxon>
        <taxon>Eubacteriales</taxon>
        <taxon>Oscillospiraceae</taxon>
        <taxon>Anaerobacterium</taxon>
    </lineage>
</organism>
<dbReference type="Gene3D" id="3.30.565.10">
    <property type="entry name" value="Histidine kinase-like ATPase, C-terminal domain"/>
    <property type="match status" value="1"/>
</dbReference>
<dbReference type="InterPro" id="IPR003594">
    <property type="entry name" value="HATPase_dom"/>
</dbReference>
<evidence type="ECO:0000256" key="10">
    <source>
        <dbReference type="ARBA" id="ARBA00023012"/>
    </source>
</evidence>
<gene>
    <name evidence="14" type="ORF">DFR58_10798</name>
</gene>
<keyword evidence="9 12" id="KW-1133">Transmembrane helix</keyword>
<dbReference type="OrthoDB" id="9809348at2"/>
<evidence type="ECO:0000256" key="7">
    <source>
        <dbReference type="ARBA" id="ARBA00022777"/>
    </source>
</evidence>
<keyword evidence="6" id="KW-0547">Nucleotide-binding</keyword>
<evidence type="ECO:0000313" key="15">
    <source>
        <dbReference type="Proteomes" id="UP000253034"/>
    </source>
</evidence>
<evidence type="ECO:0000259" key="13">
    <source>
        <dbReference type="PROSITE" id="PS50885"/>
    </source>
</evidence>
<protein>
    <submittedName>
        <fullName evidence="14">Two-component system sensor histidine kinase YesM</fullName>
    </submittedName>
</protein>
<evidence type="ECO:0000256" key="12">
    <source>
        <dbReference type="SAM" id="Phobius"/>
    </source>
</evidence>
<keyword evidence="7 14" id="KW-0418">Kinase</keyword>
<proteinExistence type="predicted"/>
<dbReference type="InterPro" id="IPR036890">
    <property type="entry name" value="HATPase_C_sf"/>
</dbReference>
<keyword evidence="11 12" id="KW-0472">Membrane</keyword>
<dbReference type="Pfam" id="PF02518">
    <property type="entry name" value="HATPase_c"/>
    <property type="match status" value="1"/>
</dbReference>
<evidence type="ECO:0000256" key="2">
    <source>
        <dbReference type="ARBA" id="ARBA00022475"/>
    </source>
</evidence>
<dbReference type="InterPro" id="IPR010559">
    <property type="entry name" value="Sig_transdc_His_kin_internal"/>
</dbReference>
<keyword evidence="10" id="KW-0902">Two-component regulatory system</keyword>
<dbReference type="InterPro" id="IPR003660">
    <property type="entry name" value="HAMP_dom"/>
</dbReference>
<dbReference type="Pfam" id="PF06580">
    <property type="entry name" value="His_kinase"/>
    <property type="match status" value="1"/>
</dbReference>
<evidence type="ECO:0000256" key="11">
    <source>
        <dbReference type="ARBA" id="ARBA00023136"/>
    </source>
</evidence>
<evidence type="ECO:0000313" key="14">
    <source>
        <dbReference type="EMBL" id="RCX17552.1"/>
    </source>
</evidence>
<name>A0A369B7P6_9FIRM</name>
<feature type="transmembrane region" description="Helical" evidence="12">
    <location>
        <begin position="21"/>
        <end position="41"/>
    </location>
</feature>
<dbReference type="Proteomes" id="UP000253034">
    <property type="component" value="Unassembled WGS sequence"/>
</dbReference>